<feature type="domain" description="Reverse transcriptase" evidence="1">
    <location>
        <begin position="1"/>
        <end position="148"/>
    </location>
</feature>
<name>A0A023EQB7_AEDAL</name>
<proteinExistence type="evidence at transcript level"/>
<dbReference type="PANTHER" id="PTHR33332">
    <property type="entry name" value="REVERSE TRANSCRIPTASE DOMAIN-CONTAINING PROTEIN"/>
    <property type="match status" value="1"/>
</dbReference>
<dbReference type="InterPro" id="IPR000477">
    <property type="entry name" value="RT_dom"/>
</dbReference>
<reference evidence="2" key="1">
    <citation type="journal article" date="2014" name="PLoS Negl. Trop. Dis.">
        <title>Identification and characterization of seminal fluid proteins in the Asian tiger mosquito, Aedes albopictus.</title>
        <authorList>
            <person name="Boes K.E."/>
            <person name="Ribeiro J.M."/>
            <person name="Wong A."/>
            <person name="Harrington L.C."/>
            <person name="Wolfner M.F."/>
            <person name="Sirot L.K."/>
        </authorList>
    </citation>
    <scope>NUCLEOTIDE SEQUENCE</scope>
    <source>
        <tissue evidence="2">Reproductive organs</tissue>
    </source>
</reference>
<dbReference type="PROSITE" id="PS50878">
    <property type="entry name" value="RT_POL"/>
    <property type="match status" value="1"/>
</dbReference>
<evidence type="ECO:0000259" key="1">
    <source>
        <dbReference type="PROSITE" id="PS50878"/>
    </source>
</evidence>
<evidence type="ECO:0000313" key="2">
    <source>
        <dbReference type="EMBL" id="JAC11772.1"/>
    </source>
</evidence>
<accession>A0A023EQB7</accession>
<protein>
    <submittedName>
        <fullName evidence="2">Putative jockey ele1 orf2-h 1e-120-j 4</fullName>
    </submittedName>
</protein>
<dbReference type="VEuPathDB" id="VectorBase:AALF010456"/>
<dbReference type="Pfam" id="PF00078">
    <property type="entry name" value="RVT_1"/>
    <property type="match status" value="1"/>
</dbReference>
<dbReference type="AlphaFoldDB" id="A0A023EQB7"/>
<sequence>MRVPDYLCRILKSYFQNRVLVYDTEAGQRRMKVTAGVPQGSILGPTLWNAMYNGVLTLQLPTGVVLVGFADDIVLSVIGETLEEVEMLAAESIGIIENWMDGVKLKIAHHKTEVLLVSNCKAVQRVEISVGEHVVASKRELKHLGVMIDDRLNFNSHVDYACEKAAKAINALSRIMPNTGGPRSSKRRLLASVSSSILRYGVPAWGAALKTKRNRMKLNSAFRLMAMRVTSAYRTISSEAVCVIAGMIPICITLEEDIECYERRRTSQVRTLVRTASMTKWQQEWDSTEKGRWTHRLIPDVSTWVNRKHGEVNFHLTQFLSGHGCFRQYLHRFGHAASPFCPECENVEETPEHVVFICPRFEDVRRSMRHQAWTTSSTRCAALKSVECDQQGSHKND</sequence>
<dbReference type="EMBL" id="GAPW01001826">
    <property type="protein sequence ID" value="JAC11772.1"/>
    <property type="molecule type" value="mRNA"/>
</dbReference>
<organism evidence="2">
    <name type="scientific">Aedes albopictus</name>
    <name type="common">Asian tiger mosquito</name>
    <name type="synonym">Stegomyia albopicta</name>
    <dbReference type="NCBI Taxonomy" id="7160"/>
    <lineage>
        <taxon>Eukaryota</taxon>
        <taxon>Metazoa</taxon>
        <taxon>Ecdysozoa</taxon>
        <taxon>Arthropoda</taxon>
        <taxon>Hexapoda</taxon>
        <taxon>Insecta</taxon>
        <taxon>Pterygota</taxon>
        <taxon>Neoptera</taxon>
        <taxon>Endopterygota</taxon>
        <taxon>Diptera</taxon>
        <taxon>Nematocera</taxon>
        <taxon>Culicoidea</taxon>
        <taxon>Culicidae</taxon>
        <taxon>Culicinae</taxon>
        <taxon>Aedini</taxon>
        <taxon>Aedes</taxon>
        <taxon>Stegomyia</taxon>
    </lineage>
</organism>